<dbReference type="InterPro" id="IPR011711">
    <property type="entry name" value="GntR_C"/>
</dbReference>
<dbReference type="CDD" id="cd07377">
    <property type="entry name" value="WHTH_GntR"/>
    <property type="match status" value="1"/>
</dbReference>
<dbReference type="InterPro" id="IPR000524">
    <property type="entry name" value="Tscrpt_reg_HTH_GntR"/>
</dbReference>
<dbReference type="AlphaFoldDB" id="A0A4R2T110"/>
<gene>
    <name evidence="5" type="ORF">EDC44_104100</name>
</gene>
<evidence type="ECO:0000313" key="6">
    <source>
        <dbReference type="Proteomes" id="UP000295763"/>
    </source>
</evidence>
<dbReference type="InterPro" id="IPR036388">
    <property type="entry name" value="WH-like_DNA-bd_sf"/>
</dbReference>
<dbReference type="PANTHER" id="PTHR43537:SF5">
    <property type="entry name" value="UXU OPERON TRANSCRIPTIONAL REGULATOR"/>
    <property type="match status" value="1"/>
</dbReference>
<dbReference type="Pfam" id="PF00392">
    <property type="entry name" value="GntR"/>
    <property type="match status" value="1"/>
</dbReference>
<dbReference type="PROSITE" id="PS50949">
    <property type="entry name" value="HTH_GNTR"/>
    <property type="match status" value="1"/>
</dbReference>
<dbReference type="InterPro" id="IPR036390">
    <property type="entry name" value="WH_DNA-bd_sf"/>
</dbReference>
<dbReference type="EMBL" id="SLYB01000004">
    <property type="protein sequence ID" value="TCP96567.1"/>
    <property type="molecule type" value="Genomic_DNA"/>
</dbReference>
<dbReference type="Gene3D" id="1.20.120.530">
    <property type="entry name" value="GntR ligand-binding domain-like"/>
    <property type="match status" value="1"/>
</dbReference>
<dbReference type="Pfam" id="PF07729">
    <property type="entry name" value="FCD"/>
    <property type="match status" value="1"/>
</dbReference>
<feature type="domain" description="HTH gntR-type" evidence="4">
    <location>
        <begin position="6"/>
        <end position="74"/>
    </location>
</feature>
<dbReference type="GO" id="GO:0003700">
    <property type="term" value="F:DNA-binding transcription factor activity"/>
    <property type="evidence" value="ECO:0007669"/>
    <property type="project" value="InterPro"/>
</dbReference>
<accession>A0A4R2T110</accession>
<evidence type="ECO:0000256" key="1">
    <source>
        <dbReference type="ARBA" id="ARBA00023015"/>
    </source>
</evidence>
<evidence type="ECO:0000256" key="2">
    <source>
        <dbReference type="ARBA" id="ARBA00023125"/>
    </source>
</evidence>
<proteinExistence type="predicted"/>
<dbReference type="Gene3D" id="1.10.10.10">
    <property type="entry name" value="Winged helix-like DNA-binding domain superfamily/Winged helix DNA-binding domain"/>
    <property type="match status" value="1"/>
</dbReference>
<dbReference type="OrthoDB" id="5450856at2"/>
<evidence type="ECO:0000259" key="4">
    <source>
        <dbReference type="PROSITE" id="PS50949"/>
    </source>
</evidence>
<dbReference type="SMART" id="SM00895">
    <property type="entry name" value="FCD"/>
    <property type="match status" value="1"/>
</dbReference>
<keyword evidence="3" id="KW-0804">Transcription</keyword>
<dbReference type="PRINTS" id="PR00035">
    <property type="entry name" value="HTHGNTR"/>
</dbReference>
<protein>
    <submittedName>
        <fullName evidence="5">GntR family transcriptional regulator</fullName>
    </submittedName>
</protein>
<keyword evidence="6" id="KW-1185">Reference proteome</keyword>
<dbReference type="SMART" id="SM00345">
    <property type="entry name" value="HTH_GNTR"/>
    <property type="match status" value="1"/>
</dbReference>
<comment type="caution">
    <text evidence="5">The sequence shown here is derived from an EMBL/GenBank/DDBJ whole genome shotgun (WGS) entry which is preliminary data.</text>
</comment>
<dbReference type="Proteomes" id="UP000295763">
    <property type="component" value="Unassembled WGS sequence"/>
</dbReference>
<sequence length="251" mass="29019">MENSTHRAYINIGNQLKTEIKQGIYTIGSRLPTEREISERFNVSRTIVREAIVMLEVEQLVTVKRGSGAYVTNLPSNNIAEKDTNLLNDVGPFELLQARQLIESGIAEFAAQQATKKDIVLLKTLLDEERALLEKDADDYSVDRKFHLALAEITQNDVLIKMQNDLWEYRFNSAMWAQLHLRILKNEHHRLWIIDHENILNAIQRKDPLLARKTMWQHLENVKVKLFELSDVEDPKFDGYLFNTNPIAVGI</sequence>
<dbReference type="InterPro" id="IPR008920">
    <property type="entry name" value="TF_FadR/GntR_C"/>
</dbReference>
<dbReference type="SUPFAM" id="SSF48008">
    <property type="entry name" value="GntR ligand-binding domain-like"/>
    <property type="match status" value="1"/>
</dbReference>
<organism evidence="5 6">
    <name type="scientific">Cricetibacter osteomyelitidis</name>
    <dbReference type="NCBI Taxonomy" id="1521931"/>
    <lineage>
        <taxon>Bacteria</taxon>
        <taxon>Pseudomonadati</taxon>
        <taxon>Pseudomonadota</taxon>
        <taxon>Gammaproteobacteria</taxon>
        <taxon>Pasteurellales</taxon>
        <taxon>Pasteurellaceae</taxon>
        <taxon>Cricetibacter</taxon>
    </lineage>
</organism>
<dbReference type="SUPFAM" id="SSF46785">
    <property type="entry name" value="Winged helix' DNA-binding domain"/>
    <property type="match status" value="1"/>
</dbReference>
<dbReference type="RefSeq" id="WP_131975308.1">
    <property type="nucleotide sequence ID" value="NZ_SLYB01000004.1"/>
</dbReference>
<keyword evidence="1" id="KW-0805">Transcription regulation</keyword>
<name>A0A4R2T110_9PAST</name>
<evidence type="ECO:0000313" key="5">
    <source>
        <dbReference type="EMBL" id="TCP96567.1"/>
    </source>
</evidence>
<dbReference type="PANTHER" id="PTHR43537">
    <property type="entry name" value="TRANSCRIPTIONAL REGULATOR, GNTR FAMILY"/>
    <property type="match status" value="1"/>
</dbReference>
<keyword evidence="2" id="KW-0238">DNA-binding</keyword>
<reference evidence="5 6" key="1">
    <citation type="submission" date="2019-03" db="EMBL/GenBank/DDBJ databases">
        <title>Genomic Encyclopedia of Type Strains, Phase IV (KMG-IV): sequencing the most valuable type-strain genomes for metagenomic binning, comparative biology and taxonomic classification.</title>
        <authorList>
            <person name="Goeker M."/>
        </authorList>
    </citation>
    <scope>NUCLEOTIDE SEQUENCE [LARGE SCALE GENOMIC DNA]</scope>
    <source>
        <strain evidence="5 6">DSM 28404</strain>
    </source>
</reference>
<evidence type="ECO:0000256" key="3">
    <source>
        <dbReference type="ARBA" id="ARBA00023163"/>
    </source>
</evidence>
<dbReference type="GO" id="GO:0003677">
    <property type="term" value="F:DNA binding"/>
    <property type="evidence" value="ECO:0007669"/>
    <property type="project" value="UniProtKB-KW"/>
</dbReference>